<protein>
    <submittedName>
        <fullName evidence="1">Uncharacterized protein</fullName>
    </submittedName>
</protein>
<organism evidence="1">
    <name type="scientific">Entomoneis paludosa</name>
    <dbReference type="NCBI Taxonomy" id="265537"/>
    <lineage>
        <taxon>Eukaryota</taxon>
        <taxon>Sar</taxon>
        <taxon>Stramenopiles</taxon>
        <taxon>Ochrophyta</taxon>
        <taxon>Bacillariophyta</taxon>
        <taxon>Bacillariophyceae</taxon>
        <taxon>Bacillariophycidae</taxon>
        <taxon>Entomoneidaceae</taxon>
        <taxon>Entomoneis</taxon>
    </lineage>
</organism>
<proteinExistence type="predicted"/>
<reference evidence="1" key="1">
    <citation type="submission" date="2021-01" db="EMBL/GenBank/DDBJ databases">
        <authorList>
            <person name="Corre E."/>
            <person name="Pelletier E."/>
            <person name="Niang G."/>
            <person name="Scheremetjew M."/>
            <person name="Finn R."/>
            <person name="Kale V."/>
            <person name="Holt S."/>
            <person name="Cochrane G."/>
            <person name="Meng A."/>
            <person name="Brown T."/>
            <person name="Cohen L."/>
        </authorList>
    </citation>
    <scope>NUCLEOTIDE SEQUENCE</scope>
    <source>
        <strain evidence="1">CCMP125</strain>
    </source>
</reference>
<sequence>MSIKSSSPSSFTATSLSSIFQVSQQQPQQSSTMASSNNDPLCVEELQAMNTLAISEHVEYGEYQDAAVIFSTMVSQLSTCRLAPTPLGHLEADVRLNRLHVYCDPDDDDSMEDSGVNVSLDPKVNDLFARPFAFEYKSTSVSTKTPEEEEPLITSEEYNLLAVTALFNLGLCFSLEWKRVMMNHKKTEEEEGAPRRSTGCSDALLQHALYYYEQAFSLSSVSHQLTPDDPLLPLLMAVCVNATHCQVELAMCTGATNVWNDRLRMLLQFSSGHGEESTRQFFSMAAFFQSFPRIAAGMA</sequence>
<gene>
    <name evidence="1" type="ORF">APAL1065_LOCUS16778</name>
</gene>
<dbReference type="AlphaFoldDB" id="A0A7S2YGS7"/>
<name>A0A7S2YGS7_9STRA</name>
<evidence type="ECO:0000313" key="1">
    <source>
        <dbReference type="EMBL" id="CAD9976556.1"/>
    </source>
</evidence>
<accession>A0A7S2YGS7</accession>
<dbReference type="EMBL" id="HBHT01025001">
    <property type="protein sequence ID" value="CAD9976556.1"/>
    <property type="molecule type" value="Transcribed_RNA"/>
</dbReference>